<feature type="transmembrane region" description="Helical" evidence="6">
    <location>
        <begin position="51"/>
        <end position="72"/>
    </location>
</feature>
<dbReference type="InterPro" id="IPR010343">
    <property type="entry name" value="ArAE_1"/>
</dbReference>
<evidence type="ECO:0000256" key="6">
    <source>
        <dbReference type="SAM" id="Phobius"/>
    </source>
</evidence>
<proteinExistence type="predicted"/>
<name>A0ABV6JJ01_9BACL</name>
<dbReference type="Gene3D" id="1.20.120.940">
    <property type="entry name" value="Putative aromatic acid exporter, C-terminal domain"/>
    <property type="match status" value="1"/>
</dbReference>
<comment type="subcellular location">
    <subcellularLocation>
        <location evidence="1">Cell membrane</location>
        <topology evidence="1">Multi-pass membrane protein</topology>
    </subcellularLocation>
</comment>
<evidence type="ECO:0000256" key="2">
    <source>
        <dbReference type="ARBA" id="ARBA00022475"/>
    </source>
</evidence>
<reference evidence="8 9" key="1">
    <citation type="submission" date="2024-09" db="EMBL/GenBank/DDBJ databases">
        <authorList>
            <person name="Sun Q."/>
            <person name="Mori K."/>
        </authorList>
    </citation>
    <scope>NUCLEOTIDE SEQUENCE [LARGE SCALE GENOMIC DNA]</scope>
    <source>
        <strain evidence="8 9">CCM 4839</strain>
    </source>
</reference>
<feature type="domain" description="Putative aromatic acid exporter C-terminal" evidence="7">
    <location>
        <begin position="146"/>
        <end position="311"/>
    </location>
</feature>
<keyword evidence="4 6" id="KW-1133">Transmembrane helix</keyword>
<gene>
    <name evidence="8" type="ORF">ACFFJ8_29755</name>
</gene>
<evidence type="ECO:0000256" key="3">
    <source>
        <dbReference type="ARBA" id="ARBA00022692"/>
    </source>
</evidence>
<sequence>MKIGFRTIKTAIGVSIAVLLAQSLQLEFYVSAGILTLLCIQKTIKQSYQVVLSRFIACMGGMFFSAALFELIGYRPYAFIVLFLLFIPFCVKLNIQEGIASSAVIIMHVYTHRQIELSFFWNEFLVVVIGLGVALLVNWYMPNIAKQLDRYKAEADQLIAAILNEYAAYLKNGYTVWDGNELLRLGEVLQQAIDMARLNEENYRRGSAGANYRSFFEAKQKQYDLLERMLPSVSQMNVKIEQGIRIADFIEELAHYMGDTRKQTAADHDALYGRLRSIRDYHKRLPLPESRSEFEHRANLYTVANELERLFNTI</sequence>
<accession>A0ABV6JJ01</accession>
<keyword evidence="3 6" id="KW-0812">Transmembrane</keyword>
<dbReference type="InterPro" id="IPR052984">
    <property type="entry name" value="UPF0421"/>
</dbReference>
<dbReference type="PANTHER" id="PTHR40064:SF1">
    <property type="entry name" value="MEMBRANE PROTEIN"/>
    <property type="match status" value="1"/>
</dbReference>
<evidence type="ECO:0000256" key="1">
    <source>
        <dbReference type="ARBA" id="ARBA00004651"/>
    </source>
</evidence>
<dbReference type="PANTHER" id="PTHR40064">
    <property type="entry name" value="MEMBRANE PROTEIN-RELATED"/>
    <property type="match status" value="1"/>
</dbReference>
<feature type="transmembrane region" description="Helical" evidence="6">
    <location>
        <begin position="78"/>
        <end position="107"/>
    </location>
</feature>
<dbReference type="EMBL" id="JBHLVF010000041">
    <property type="protein sequence ID" value="MFC0395542.1"/>
    <property type="molecule type" value="Genomic_DNA"/>
</dbReference>
<evidence type="ECO:0000256" key="5">
    <source>
        <dbReference type="ARBA" id="ARBA00023136"/>
    </source>
</evidence>
<keyword evidence="2" id="KW-1003">Cell membrane</keyword>
<dbReference type="Proteomes" id="UP001589818">
    <property type="component" value="Unassembled WGS sequence"/>
</dbReference>
<dbReference type="InterPro" id="IPR038323">
    <property type="entry name" value="ArAE_1_C_sf"/>
</dbReference>
<evidence type="ECO:0000313" key="9">
    <source>
        <dbReference type="Proteomes" id="UP001589818"/>
    </source>
</evidence>
<feature type="transmembrane region" description="Helical" evidence="6">
    <location>
        <begin position="12"/>
        <end position="39"/>
    </location>
</feature>
<evidence type="ECO:0000313" key="8">
    <source>
        <dbReference type="EMBL" id="MFC0395542.1"/>
    </source>
</evidence>
<comment type="caution">
    <text evidence="8">The sequence shown here is derived from an EMBL/GenBank/DDBJ whole genome shotgun (WGS) entry which is preliminary data.</text>
</comment>
<dbReference type="InterPro" id="IPR021062">
    <property type="entry name" value="ArAE_1_C"/>
</dbReference>
<evidence type="ECO:0000259" key="7">
    <source>
        <dbReference type="Pfam" id="PF11728"/>
    </source>
</evidence>
<keyword evidence="5 6" id="KW-0472">Membrane</keyword>
<feature type="transmembrane region" description="Helical" evidence="6">
    <location>
        <begin position="119"/>
        <end position="141"/>
    </location>
</feature>
<evidence type="ECO:0000256" key="4">
    <source>
        <dbReference type="ARBA" id="ARBA00022989"/>
    </source>
</evidence>
<organism evidence="8 9">
    <name type="scientific">Paenibacillus mendelii</name>
    <dbReference type="NCBI Taxonomy" id="206163"/>
    <lineage>
        <taxon>Bacteria</taxon>
        <taxon>Bacillati</taxon>
        <taxon>Bacillota</taxon>
        <taxon>Bacilli</taxon>
        <taxon>Bacillales</taxon>
        <taxon>Paenibacillaceae</taxon>
        <taxon>Paenibacillus</taxon>
    </lineage>
</organism>
<dbReference type="RefSeq" id="WP_204816633.1">
    <property type="nucleotide sequence ID" value="NZ_JANHOF010000001.1"/>
</dbReference>
<keyword evidence="9" id="KW-1185">Reference proteome</keyword>
<dbReference type="Pfam" id="PF11728">
    <property type="entry name" value="ArAE_1_C"/>
    <property type="match status" value="1"/>
</dbReference>
<protein>
    <submittedName>
        <fullName evidence="8">Aromatic acid exporter family protein</fullName>
    </submittedName>
</protein>
<dbReference type="Pfam" id="PF06081">
    <property type="entry name" value="ArAE_1"/>
    <property type="match status" value="1"/>
</dbReference>